<protein>
    <submittedName>
        <fullName evidence="2">Uncharacterized protein</fullName>
    </submittedName>
</protein>
<dbReference type="InterPro" id="IPR025363">
    <property type="entry name" value="DUF4267"/>
</dbReference>
<keyword evidence="1" id="KW-1133">Transmembrane helix</keyword>
<name>A0A4Z1F1N5_9HELO</name>
<sequence length="180" mass="19861">MFDNFSWRGAWPITCGGIMFLGGLFHGFLKPKDAMKGWGMTDKIATSREAEIIWYGHTIRTSTLGLLVLVLYAQKNYAGVDTTMAIMGSYTGLTDVMIIWRYGVQKTAVVRFLSVLPIIFWGAADGSYGVWRSFDHHEKAPNLFSFTINYASLWCGRQHGFGTASTGQEDGGYGGCAADD</sequence>
<dbReference type="AlphaFoldDB" id="A0A4Z1F1N5"/>
<evidence type="ECO:0000313" key="2">
    <source>
        <dbReference type="EMBL" id="TGO16643.1"/>
    </source>
</evidence>
<accession>A0A4Z1F1N5</accession>
<dbReference type="Pfam" id="PF14087">
    <property type="entry name" value="DUF4267"/>
    <property type="match status" value="1"/>
</dbReference>
<evidence type="ECO:0000313" key="3">
    <source>
        <dbReference type="Proteomes" id="UP000297910"/>
    </source>
</evidence>
<dbReference type="Proteomes" id="UP000297910">
    <property type="component" value="Unassembled WGS sequence"/>
</dbReference>
<keyword evidence="3" id="KW-1185">Reference proteome</keyword>
<feature type="transmembrane region" description="Helical" evidence="1">
    <location>
        <begin position="84"/>
        <end position="103"/>
    </location>
</feature>
<comment type="caution">
    <text evidence="2">The sequence shown here is derived from an EMBL/GenBank/DDBJ whole genome shotgun (WGS) entry which is preliminary data.</text>
</comment>
<organism evidence="2 3">
    <name type="scientific">Botrytis paeoniae</name>
    <dbReference type="NCBI Taxonomy" id="278948"/>
    <lineage>
        <taxon>Eukaryota</taxon>
        <taxon>Fungi</taxon>
        <taxon>Dikarya</taxon>
        <taxon>Ascomycota</taxon>
        <taxon>Pezizomycotina</taxon>
        <taxon>Leotiomycetes</taxon>
        <taxon>Helotiales</taxon>
        <taxon>Sclerotiniaceae</taxon>
        <taxon>Botrytis</taxon>
    </lineage>
</organism>
<feature type="transmembrane region" description="Helical" evidence="1">
    <location>
        <begin position="9"/>
        <end position="29"/>
    </location>
</feature>
<reference evidence="2 3" key="1">
    <citation type="submission" date="2017-12" db="EMBL/GenBank/DDBJ databases">
        <title>Comparative genomics of Botrytis spp.</title>
        <authorList>
            <person name="Valero-Jimenez C.A."/>
            <person name="Tapia P."/>
            <person name="Veloso J."/>
            <person name="Silva-Moreno E."/>
            <person name="Staats M."/>
            <person name="Valdes J.H."/>
            <person name="Van Kan J.A.L."/>
        </authorList>
    </citation>
    <scope>NUCLEOTIDE SEQUENCE [LARGE SCALE GENOMIC DNA]</scope>
    <source>
        <strain evidence="2 3">Bp0003</strain>
    </source>
</reference>
<evidence type="ECO:0000256" key="1">
    <source>
        <dbReference type="SAM" id="Phobius"/>
    </source>
</evidence>
<feature type="transmembrane region" description="Helical" evidence="1">
    <location>
        <begin position="52"/>
        <end position="72"/>
    </location>
</feature>
<keyword evidence="1" id="KW-0812">Transmembrane</keyword>
<gene>
    <name evidence="2" type="ORF">BPAE_0481g00030</name>
</gene>
<dbReference type="EMBL" id="PQXI01000479">
    <property type="protein sequence ID" value="TGO16643.1"/>
    <property type="molecule type" value="Genomic_DNA"/>
</dbReference>
<keyword evidence="1" id="KW-0472">Membrane</keyword>
<proteinExistence type="predicted"/>
<feature type="transmembrane region" description="Helical" evidence="1">
    <location>
        <begin position="109"/>
        <end position="131"/>
    </location>
</feature>